<name>A0A382Q5P9_9ZZZZ</name>
<organism evidence="1">
    <name type="scientific">marine metagenome</name>
    <dbReference type="NCBI Taxonomy" id="408172"/>
    <lineage>
        <taxon>unclassified sequences</taxon>
        <taxon>metagenomes</taxon>
        <taxon>ecological metagenomes</taxon>
    </lineage>
</organism>
<dbReference type="InterPro" id="IPR015424">
    <property type="entry name" value="PyrdxlP-dep_Trfase"/>
</dbReference>
<accession>A0A382Q5P9</accession>
<dbReference type="InterPro" id="IPR015421">
    <property type="entry name" value="PyrdxlP-dep_Trfase_major"/>
</dbReference>
<evidence type="ECO:0000313" key="1">
    <source>
        <dbReference type="EMBL" id="SVC80245.1"/>
    </source>
</evidence>
<feature type="non-terminal residue" evidence="1">
    <location>
        <position position="54"/>
    </location>
</feature>
<protein>
    <recommendedName>
        <fullName evidence="2">Aminotransferase class I/classII domain-containing protein</fullName>
    </recommendedName>
</protein>
<proteinExistence type="predicted"/>
<evidence type="ECO:0008006" key="2">
    <source>
        <dbReference type="Google" id="ProtNLM"/>
    </source>
</evidence>
<gene>
    <name evidence="1" type="ORF">METZ01_LOCUS333099</name>
</gene>
<dbReference type="EMBL" id="UINC01111780">
    <property type="protein sequence ID" value="SVC80245.1"/>
    <property type="molecule type" value="Genomic_DNA"/>
</dbReference>
<dbReference type="AlphaFoldDB" id="A0A382Q5P9"/>
<reference evidence="1" key="1">
    <citation type="submission" date="2018-05" db="EMBL/GenBank/DDBJ databases">
        <authorList>
            <person name="Lanie J.A."/>
            <person name="Ng W.-L."/>
            <person name="Kazmierczak K.M."/>
            <person name="Andrzejewski T.M."/>
            <person name="Davidsen T.M."/>
            <person name="Wayne K.J."/>
            <person name="Tettelin H."/>
            <person name="Glass J.I."/>
            <person name="Rusch D."/>
            <person name="Podicherti R."/>
            <person name="Tsui H.-C.T."/>
            <person name="Winkler M.E."/>
        </authorList>
    </citation>
    <scope>NUCLEOTIDE SEQUENCE</scope>
</reference>
<sequence length="54" mass="5978">MQGLEELRSVIANHLNKNNNNDFKPNDIVVGPGTKELMFLTQIAFEGEVLLPAP</sequence>
<dbReference type="Gene3D" id="3.40.640.10">
    <property type="entry name" value="Type I PLP-dependent aspartate aminotransferase-like (Major domain)"/>
    <property type="match status" value="1"/>
</dbReference>
<dbReference type="SUPFAM" id="SSF53383">
    <property type="entry name" value="PLP-dependent transferases"/>
    <property type="match status" value="1"/>
</dbReference>